<keyword evidence="6" id="KW-0966">Cell projection</keyword>
<evidence type="ECO:0000256" key="3">
    <source>
        <dbReference type="ARBA" id="ARBA00022737"/>
    </source>
</evidence>
<dbReference type="FunFam" id="1.25.40.10:FF:000795">
    <property type="entry name" value="Tetratricopeptide repeat protein 25"/>
    <property type="match status" value="1"/>
</dbReference>
<evidence type="ECO:0000256" key="4">
    <source>
        <dbReference type="ARBA" id="ARBA00022803"/>
    </source>
</evidence>
<evidence type="ECO:0000313" key="11">
    <source>
        <dbReference type="EMBL" id="KAK2150784.1"/>
    </source>
</evidence>
<evidence type="ECO:0000256" key="8">
    <source>
        <dbReference type="ARBA" id="ARBA00034143"/>
    </source>
</evidence>
<dbReference type="PROSITE" id="PS50005">
    <property type="entry name" value="TPR"/>
    <property type="match status" value="2"/>
</dbReference>
<evidence type="ECO:0000256" key="9">
    <source>
        <dbReference type="PROSITE-ProRule" id="PRU00339"/>
    </source>
</evidence>
<keyword evidence="5" id="KW-0206">Cytoskeleton</keyword>
<sequence length="620" mass="69554">MYQDDNSDVGPRGTFETYRAEGDALYKNSEYTKAIESYTTALEVRRGDRDCLVARSKCYLQLGNTEQALKDAESSLAENKDYHKGLFQKAEALYSKGEFELSLVFYHRGHKKRPELQEFRLGIQKAQEAIDNSVGSPEKVKLNKDGDLSFFTALIEQTSKKKGAKASYARPSTNSRRKQKKPQYKSVVNDKTVKQLLGELYGDRVYLENLLKETDQHSPTGQNIYELVHAGLQYLDTRTDFWRQQKPMYARKRDCIIPRHVGARDNKTTANQYIIRELEKIDEEIYDGKYKESLARARSCMKTVESYSDSVIHNKQEVIAGLQSLMGNAYIELGELDKALHHHNIDLEMAKKNKLKEANSRALDNLGRVYARSGEYAKAIDVWEQKLPLTKEPLEATWLYHEMGRCYLEMGQHEKAKEFGEKSSDKASQAKDMMWQLNATVLVAQAEAKLQEFEAALSSFEKALDMAHLQDDASAEAAIKRAIQDINGKIVQGLKSGQKTEEETAPKVETPPPKVKTPPPPKAPTPKPPTPKPPTPKPITPSPVAKSPSLVARSPSPVARSPTPENRPPSSVAKSPSLRAKSASVKSSSPQLKAKDGTDNVDNDAGSPRETPKREEEEEE</sequence>
<keyword evidence="3" id="KW-0677">Repeat</keyword>
<dbReference type="GO" id="GO:0005930">
    <property type="term" value="C:axoneme"/>
    <property type="evidence" value="ECO:0007669"/>
    <property type="project" value="UniProtKB-SubCell"/>
</dbReference>
<dbReference type="InterPro" id="IPR011990">
    <property type="entry name" value="TPR-like_helical_dom_sf"/>
</dbReference>
<evidence type="ECO:0000256" key="6">
    <source>
        <dbReference type="ARBA" id="ARBA00023273"/>
    </source>
</evidence>
<comment type="subcellular location">
    <subcellularLocation>
        <location evidence="1">Cytoplasm</location>
        <location evidence="1">Cytoskeleton</location>
        <location evidence="1">Cilium axoneme</location>
    </subcellularLocation>
</comment>
<evidence type="ECO:0000256" key="5">
    <source>
        <dbReference type="ARBA" id="ARBA00023212"/>
    </source>
</evidence>
<feature type="repeat" description="TPR" evidence="9">
    <location>
        <begin position="15"/>
        <end position="48"/>
    </location>
</feature>
<dbReference type="EMBL" id="JAODUP010000389">
    <property type="protein sequence ID" value="KAK2150784.1"/>
    <property type="molecule type" value="Genomic_DNA"/>
</dbReference>
<feature type="repeat" description="TPR" evidence="9">
    <location>
        <begin position="360"/>
        <end position="393"/>
    </location>
</feature>
<organism evidence="11 12">
    <name type="scientific">Paralvinella palmiformis</name>
    <dbReference type="NCBI Taxonomy" id="53620"/>
    <lineage>
        <taxon>Eukaryota</taxon>
        <taxon>Metazoa</taxon>
        <taxon>Spiralia</taxon>
        <taxon>Lophotrochozoa</taxon>
        <taxon>Annelida</taxon>
        <taxon>Polychaeta</taxon>
        <taxon>Sedentaria</taxon>
        <taxon>Canalipalpata</taxon>
        <taxon>Terebellida</taxon>
        <taxon>Terebelliformia</taxon>
        <taxon>Alvinellidae</taxon>
        <taxon>Paralvinella</taxon>
    </lineage>
</organism>
<dbReference type="PANTHER" id="PTHR23040:SF1">
    <property type="entry name" value="OUTER DYNEIN ARM-DOCKING COMPLEX SUBUNIT 4"/>
    <property type="match status" value="1"/>
</dbReference>
<dbReference type="AlphaFoldDB" id="A0AAD9JCT2"/>
<feature type="region of interest" description="Disordered" evidence="10">
    <location>
        <begin position="494"/>
        <end position="620"/>
    </location>
</feature>
<feature type="compositionally biased region" description="Pro residues" evidence="10">
    <location>
        <begin position="509"/>
        <end position="541"/>
    </location>
</feature>
<dbReference type="InterPro" id="IPR040111">
    <property type="entry name" value="ODAD4"/>
</dbReference>
<dbReference type="Proteomes" id="UP001208570">
    <property type="component" value="Unassembled WGS sequence"/>
</dbReference>
<evidence type="ECO:0000256" key="10">
    <source>
        <dbReference type="SAM" id="MobiDB-lite"/>
    </source>
</evidence>
<name>A0AAD9JCT2_9ANNE</name>
<dbReference type="SUPFAM" id="SSF48452">
    <property type="entry name" value="TPR-like"/>
    <property type="match status" value="2"/>
</dbReference>
<keyword evidence="2" id="KW-0963">Cytoplasm</keyword>
<proteinExistence type="predicted"/>
<protein>
    <recommendedName>
        <fullName evidence="7">Outer dynein arm-docking complex subunit 4</fullName>
    </recommendedName>
    <alternativeName>
        <fullName evidence="8">Tetratricopeptide repeat protein 25</fullName>
    </alternativeName>
</protein>
<dbReference type="Pfam" id="PF13432">
    <property type="entry name" value="TPR_16"/>
    <property type="match status" value="1"/>
</dbReference>
<feature type="compositionally biased region" description="Basic and acidic residues" evidence="10">
    <location>
        <begin position="610"/>
        <end position="620"/>
    </location>
</feature>
<evidence type="ECO:0000256" key="2">
    <source>
        <dbReference type="ARBA" id="ARBA00022490"/>
    </source>
</evidence>
<dbReference type="FunFam" id="1.25.40.10:FF:000189">
    <property type="entry name" value="Tetratricopeptide repeat domain 25"/>
    <property type="match status" value="1"/>
</dbReference>
<dbReference type="InterPro" id="IPR019734">
    <property type="entry name" value="TPR_rpt"/>
</dbReference>
<comment type="caution">
    <text evidence="11">The sequence shown here is derived from an EMBL/GenBank/DDBJ whole genome shotgun (WGS) entry which is preliminary data.</text>
</comment>
<evidence type="ECO:0000256" key="1">
    <source>
        <dbReference type="ARBA" id="ARBA00004430"/>
    </source>
</evidence>
<dbReference type="Gene3D" id="1.25.40.10">
    <property type="entry name" value="Tetratricopeptide repeat domain"/>
    <property type="match status" value="2"/>
</dbReference>
<keyword evidence="12" id="KW-1185">Reference proteome</keyword>
<dbReference type="SMART" id="SM00028">
    <property type="entry name" value="TPR"/>
    <property type="match status" value="7"/>
</dbReference>
<feature type="region of interest" description="Disordered" evidence="10">
    <location>
        <begin position="162"/>
        <end position="185"/>
    </location>
</feature>
<gene>
    <name evidence="11" type="ORF">LSH36_389g01003</name>
</gene>
<keyword evidence="4 9" id="KW-0802">TPR repeat</keyword>
<evidence type="ECO:0000313" key="12">
    <source>
        <dbReference type="Proteomes" id="UP001208570"/>
    </source>
</evidence>
<dbReference type="Pfam" id="PF13424">
    <property type="entry name" value="TPR_12"/>
    <property type="match status" value="2"/>
</dbReference>
<accession>A0AAD9JCT2</accession>
<dbReference type="PANTHER" id="PTHR23040">
    <property type="match status" value="1"/>
</dbReference>
<reference evidence="11" key="1">
    <citation type="journal article" date="2023" name="Mol. Biol. Evol.">
        <title>Third-Generation Sequencing Reveals the Adaptive Role of the Epigenome in Three Deep-Sea Polychaetes.</title>
        <authorList>
            <person name="Perez M."/>
            <person name="Aroh O."/>
            <person name="Sun Y."/>
            <person name="Lan Y."/>
            <person name="Juniper S.K."/>
            <person name="Young C.R."/>
            <person name="Angers B."/>
            <person name="Qian P.Y."/>
        </authorList>
    </citation>
    <scope>NUCLEOTIDE SEQUENCE</scope>
    <source>
        <strain evidence="11">P08H-3</strain>
    </source>
</reference>
<evidence type="ECO:0000256" key="7">
    <source>
        <dbReference type="ARBA" id="ARBA00034139"/>
    </source>
</evidence>